<dbReference type="InterPro" id="IPR013324">
    <property type="entry name" value="RNA_pol_sigma_r3/r4-like"/>
</dbReference>
<keyword evidence="5" id="KW-0804">Transcription</keyword>
<comment type="similarity">
    <text evidence="1">Belongs to the sigma-70 factor family. ECF subfamily.</text>
</comment>
<dbReference type="Gene3D" id="1.10.10.10">
    <property type="entry name" value="Winged helix-like DNA-binding domain superfamily/Winged helix DNA-binding domain"/>
    <property type="match status" value="1"/>
</dbReference>
<keyword evidence="4" id="KW-0238">DNA-binding</keyword>
<gene>
    <name evidence="8" type="ORF">GKE97_16325</name>
</gene>
<sequence length="185" mass="22045">MIPYCILVIEDDDDRAFMEQLFVDYHRLMYHEIFKLVHDQWAAEDVMQSTLVRLIDKIPELRIKDRDHLVNYIITASKNQARNYMRDSGRHSTSDLQEFMEYEDPNMDGEAIELQVIKKEDLEALSRIWTQLDERTRYLLEGYYILNLPAAEMARELNIKPASLRMALTRARKTAYQLLQDKSRQ</sequence>
<dbReference type="InterPro" id="IPR036388">
    <property type="entry name" value="WH-like_DNA-bd_sf"/>
</dbReference>
<dbReference type="NCBIfam" id="TIGR02937">
    <property type="entry name" value="sigma70-ECF"/>
    <property type="match status" value="1"/>
</dbReference>
<evidence type="ECO:0000313" key="9">
    <source>
        <dbReference type="Proteomes" id="UP000434475"/>
    </source>
</evidence>
<dbReference type="GO" id="GO:0016987">
    <property type="term" value="F:sigma factor activity"/>
    <property type="evidence" value="ECO:0007669"/>
    <property type="project" value="UniProtKB-KW"/>
</dbReference>
<dbReference type="RefSeq" id="WP_172697852.1">
    <property type="nucleotide sequence ID" value="NZ_BAABXT010000001.1"/>
</dbReference>
<proteinExistence type="inferred from homology"/>
<dbReference type="GO" id="GO:0006352">
    <property type="term" value="P:DNA-templated transcription initiation"/>
    <property type="evidence" value="ECO:0007669"/>
    <property type="project" value="InterPro"/>
</dbReference>
<dbReference type="InterPro" id="IPR007627">
    <property type="entry name" value="RNA_pol_sigma70_r2"/>
</dbReference>
<dbReference type="InterPro" id="IPR013325">
    <property type="entry name" value="RNA_pol_sigma_r2"/>
</dbReference>
<keyword evidence="2" id="KW-0805">Transcription regulation</keyword>
<reference evidence="8 9" key="1">
    <citation type="journal article" date="2019" name="Nat. Med.">
        <title>A library of human gut bacterial isolates paired with longitudinal multiomics data enables mechanistic microbiome research.</title>
        <authorList>
            <person name="Poyet M."/>
            <person name="Groussin M."/>
            <person name="Gibbons S.M."/>
            <person name="Avila-Pacheco J."/>
            <person name="Jiang X."/>
            <person name="Kearney S.M."/>
            <person name="Perrotta A.R."/>
            <person name="Berdy B."/>
            <person name="Zhao S."/>
            <person name="Lieberman T.D."/>
            <person name="Swanson P.K."/>
            <person name="Smith M."/>
            <person name="Roesemann S."/>
            <person name="Alexander J.E."/>
            <person name="Rich S.A."/>
            <person name="Livny J."/>
            <person name="Vlamakis H."/>
            <person name="Clish C."/>
            <person name="Bullock K."/>
            <person name="Deik A."/>
            <person name="Scott J."/>
            <person name="Pierce K.A."/>
            <person name="Xavier R.J."/>
            <person name="Alm E.J."/>
        </authorList>
    </citation>
    <scope>NUCLEOTIDE SEQUENCE [LARGE SCALE GENOMIC DNA]</scope>
    <source>
        <strain evidence="8 9">BIOML-A2</strain>
    </source>
</reference>
<name>A0A6I2R7W4_FLAPL</name>
<dbReference type="InterPro" id="IPR039425">
    <property type="entry name" value="RNA_pol_sigma-70-like"/>
</dbReference>
<evidence type="ECO:0000259" key="6">
    <source>
        <dbReference type="Pfam" id="PF04542"/>
    </source>
</evidence>
<dbReference type="Pfam" id="PF08281">
    <property type="entry name" value="Sigma70_r4_2"/>
    <property type="match status" value="1"/>
</dbReference>
<dbReference type="GO" id="GO:0003677">
    <property type="term" value="F:DNA binding"/>
    <property type="evidence" value="ECO:0007669"/>
    <property type="project" value="UniProtKB-KW"/>
</dbReference>
<dbReference type="SUPFAM" id="SSF88946">
    <property type="entry name" value="Sigma2 domain of RNA polymerase sigma factors"/>
    <property type="match status" value="1"/>
</dbReference>
<comment type="caution">
    <text evidence="8">The sequence shown here is derived from an EMBL/GenBank/DDBJ whole genome shotgun (WGS) entry which is preliminary data.</text>
</comment>
<evidence type="ECO:0000256" key="2">
    <source>
        <dbReference type="ARBA" id="ARBA00023015"/>
    </source>
</evidence>
<dbReference type="Pfam" id="PF04542">
    <property type="entry name" value="Sigma70_r2"/>
    <property type="match status" value="1"/>
</dbReference>
<dbReference type="Gene3D" id="1.10.1740.10">
    <property type="match status" value="1"/>
</dbReference>
<dbReference type="InterPro" id="IPR014284">
    <property type="entry name" value="RNA_pol_sigma-70_dom"/>
</dbReference>
<evidence type="ECO:0000256" key="5">
    <source>
        <dbReference type="ARBA" id="ARBA00023163"/>
    </source>
</evidence>
<protein>
    <submittedName>
        <fullName evidence="8">Sigma-70 family RNA polymerase sigma factor</fullName>
    </submittedName>
</protein>
<dbReference type="EMBL" id="WKPR01000019">
    <property type="protein sequence ID" value="MSB21080.1"/>
    <property type="molecule type" value="Genomic_DNA"/>
</dbReference>
<evidence type="ECO:0000313" key="8">
    <source>
        <dbReference type="EMBL" id="MSB21080.1"/>
    </source>
</evidence>
<keyword evidence="3" id="KW-0731">Sigma factor</keyword>
<dbReference type="SUPFAM" id="SSF88659">
    <property type="entry name" value="Sigma3 and sigma4 domains of RNA polymerase sigma factors"/>
    <property type="match status" value="1"/>
</dbReference>
<dbReference type="PANTHER" id="PTHR43133:SF8">
    <property type="entry name" value="RNA POLYMERASE SIGMA FACTOR HI_1459-RELATED"/>
    <property type="match status" value="1"/>
</dbReference>
<dbReference type="Proteomes" id="UP000434475">
    <property type="component" value="Unassembled WGS sequence"/>
</dbReference>
<feature type="domain" description="RNA polymerase sigma factor 70 region 4 type 2" evidence="7">
    <location>
        <begin position="124"/>
        <end position="173"/>
    </location>
</feature>
<feature type="domain" description="RNA polymerase sigma-70 region 2" evidence="6">
    <location>
        <begin position="21"/>
        <end position="90"/>
    </location>
</feature>
<evidence type="ECO:0000256" key="3">
    <source>
        <dbReference type="ARBA" id="ARBA00023082"/>
    </source>
</evidence>
<evidence type="ECO:0000256" key="4">
    <source>
        <dbReference type="ARBA" id="ARBA00023125"/>
    </source>
</evidence>
<accession>A0A6I2R7W4</accession>
<dbReference type="InterPro" id="IPR013249">
    <property type="entry name" value="RNA_pol_sigma70_r4_t2"/>
</dbReference>
<evidence type="ECO:0000259" key="7">
    <source>
        <dbReference type="Pfam" id="PF08281"/>
    </source>
</evidence>
<dbReference type="AlphaFoldDB" id="A0A6I2R7W4"/>
<organism evidence="8 9">
    <name type="scientific">Flavonifractor plautii</name>
    <name type="common">Fusobacterium plautii</name>
    <dbReference type="NCBI Taxonomy" id="292800"/>
    <lineage>
        <taxon>Bacteria</taxon>
        <taxon>Bacillati</taxon>
        <taxon>Bacillota</taxon>
        <taxon>Clostridia</taxon>
        <taxon>Eubacteriales</taxon>
        <taxon>Oscillospiraceae</taxon>
        <taxon>Flavonifractor</taxon>
    </lineage>
</organism>
<dbReference type="PANTHER" id="PTHR43133">
    <property type="entry name" value="RNA POLYMERASE ECF-TYPE SIGMA FACTO"/>
    <property type="match status" value="1"/>
</dbReference>
<evidence type="ECO:0000256" key="1">
    <source>
        <dbReference type="ARBA" id="ARBA00010641"/>
    </source>
</evidence>